<dbReference type="RefSeq" id="WP_090877955.1">
    <property type="nucleotide sequence ID" value="NZ_FMXQ01000007.1"/>
</dbReference>
<dbReference type="STRING" id="665467.SAMN02982931_03314"/>
<accession>A0A1G6DFE8</accession>
<dbReference type="OrthoDB" id="7867220at2"/>
<feature type="domain" description="4-oxalocrotonate tautomerase-like" evidence="2">
    <location>
        <begin position="15"/>
        <end position="64"/>
    </location>
</feature>
<dbReference type="EMBL" id="FMXQ01000007">
    <property type="protein sequence ID" value="SDB43839.1"/>
    <property type="molecule type" value="Genomic_DNA"/>
</dbReference>
<evidence type="ECO:0000256" key="1">
    <source>
        <dbReference type="ARBA" id="ARBA00023235"/>
    </source>
</evidence>
<keyword evidence="4" id="KW-1185">Reference proteome</keyword>
<evidence type="ECO:0000313" key="3">
    <source>
        <dbReference type="EMBL" id="SDB43839.1"/>
    </source>
</evidence>
<reference evidence="3 4" key="1">
    <citation type="submission" date="2016-10" db="EMBL/GenBank/DDBJ databases">
        <authorList>
            <person name="de Groot N.N."/>
        </authorList>
    </citation>
    <scope>NUCLEOTIDE SEQUENCE [LARGE SCALE GENOMIC DNA]</scope>
    <source>
        <strain evidence="3 4">ATCC 35022</strain>
    </source>
</reference>
<organism evidence="3 4">
    <name type="scientific">Bauldia litoralis</name>
    <dbReference type="NCBI Taxonomy" id="665467"/>
    <lineage>
        <taxon>Bacteria</taxon>
        <taxon>Pseudomonadati</taxon>
        <taxon>Pseudomonadota</taxon>
        <taxon>Alphaproteobacteria</taxon>
        <taxon>Hyphomicrobiales</taxon>
        <taxon>Kaistiaceae</taxon>
        <taxon>Bauldia</taxon>
    </lineage>
</organism>
<dbReference type="SUPFAM" id="SSF55331">
    <property type="entry name" value="Tautomerase/MIF"/>
    <property type="match status" value="1"/>
</dbReference>
<name>A0A1G6DFE8_9HYPH</name>
<protein>
    <submittedName>
        <fullName evidence="3">4-oxalocrotonate tautomerase</fullName>
    </submittedName>
</protein>
<dbReference type="AlphaFoldDB" id="A0A1G6DFE8"/>
<dbReference type="Gene3D" id="3.30.429.10">
    <property type="entry name" value="Macrophage Migration Inhibitory Factor"/>
    <property type="match status" value="1"/>
</dbReference>
<keyword evidence="1" id="KW-0413">Isomerase</keyword>
<sequence length="70" mass="7504">MPMVKITYVAENLGDDAEARKTAVAGKVSQAIAEEMGVNASAVWVVFEDVGAKDWFVGPESVKEMRAKSS</sequence>
<dbReference type="Proteomes" id="UP000199071">
    <property type="component" value="Unassembled WGS sequence"/>
</dbReference>
<gene>
    <name evidence="3" type="ORF">SAMN02982931_03314</name>
</gene>
<dbReference type="InterPro" id="IPR014347">
    <property type="entry name" value="Tautomerase/MIF_sf"/>
</dbReference>
<evidence type="ECO:0000313" key="4">
    <source>
        <dbReference type="Proteomes" id="UP000199071"/>
    </source>
</evidence>
<evidence type="ECO:0000259" key="2">
    <source>
        <dbReference type="Pfam" id="PF01361"/>
    </source>
</evidence>
<dbReference type="Pfam" id="PF01361">
    <property type="entry name" value="Tautomerase"/>
    <property type="match status" value="1"/>
</dbReference>
<proteinExistence type="predicted"/>
<dbReference type="GO" id="GO:0016853">
    <property type="term" value="F:isomerase activity"/>
    <property type="evidence" value="ECO:0007669"/>
    <property type="project" value="UniProtKB-KW"/>
</dbReference>
<dbReference type="InterPro" id="IPR004370">
    <property type="entry name" value="4-OT-like_dom"/>
</dbReference>